<dbReference type="SUPFAM" id="SSF56112">
    <property type="entry name" value="Protein kinase-like (PK-like)"/>
    <property type="match status" value="3"/>
</dbReference>
<dbReference type="PROSITE" id="PS00108">
    <property type="entry name" value="PROTEIN_KINASE_ST"/>
    <property type="match status" value="1"/>
</dbReference>
<dbReference type="Gene3D" id="1.10.510.10">
    <property type="entry name" value="Transferase(Phosphotransferase) domain 1"/>
    <property type="match status" value="3"/>
</dbReference>
<sequence length="923" mass="103078">MILKSFGQRLVRELTIWMQLHHPNVLELYGASAHGPYGFALVSPWMEHGNVARYLQSTPEAKRTPLVLDVIKGLQYLHDRSIVHGNLTGRNVLVNQAGQACLADFGLAWVWTEGQESEASESSESPLGTLRWMAPERVIPEHYGMTAASSFTPAADIYSFAMVAYEIISGSMPFAEIRNPYILFQQIERGDRPKRPTSGGEYSAFDDALWSTIEDCWKEDWRARPKADIVVDEVTAAIVPDRLEEMVRMHSADLSRDREDDKSELERHAETSIQEEGPQVTESTLPVTSAIPLSLLLKDNPLLQSMTNVTPFLQNVSPAAVHTGTRRAIWTAEYNGQRVALKTARIDTSSSHTERVKDLIREISIWSRLRHPNILELYGFCELESSGFAMVSRWMENGSLVEYLKRYPSASRLPWMYDIAEGLSYLHRQAPPIVHGDLAGRNILIKADGGACLADFGLSRILSADFGLSRVFPGNMGNEASQTSIARGNPRWMAPERLQPQNYGLDTSSSLTISSDIYSFGMVVYELFTGRIPFYEVSNQLSIPAMVEAGVRPSHPGEEAVQLGLSPIVWDMMQECWKEDYNTRPEGSRIVQMIAALVTQDDTRQTRSYMDSLKLPPVIWEEVKPALTLTRDITASIKSISDRPLGLGGLSDVWTGSYLGVKVALKARMRPPVAEDERIVVTVKEIAIRARLFHPNILELYGFSTHEPPGFAMVSPWMQHGDLTRYLHASVGVPRVQLMLDIAEGLSYLHSFEPPIVHCDLKANNVLIKNDGRACIAGFSLARFLAKDAGDDLEEEQAAMGNIRWMAPERAFPEKHGLETNVSACTPAADVYSFGMVVYEVFTEAIPYQGQVDFAVVMKVMNRELPPHPGPEAVERGLGDAMWSLAQDCWKEKRDERPTATELVRRVSDLIKPDTSPVSIPHE</sequence>
<dbReference type="InterPro" id="IPR011009">
    <property type="entry name" value="Kinase-like_dom_sf"/>
</dbReference>
<dbReference type="InterPro" id="IPR000719">
    <property type="entry name" value="Prot_kinase_dom"/>
</dbReference>
<feature type="domain" description="Protein kinase" evidence="2">
    <location>
        <begin position="315"/>
        <end position="598"/>
    </location>
</feature>
<gene>
    <name evidence="3" type="ORF">CALCODRAFT_169049</name>
</gene>
<dbReference type="STRING" id="1353952.A0A165CHB6"/>
<dbReference type="PROSITE" id="PS00109">
    <property type="entry name" value="PROTEIN_KINASE_TYR"/>
    <property type="match status" value="1"/>
</dbReference>
<dbReference type="GO" id="GO:0005524">
    <property type="term" value="F:ATP binding"/>
    <property type="evidence" value="ECO:0007669"/>
    <property type="project" value="InterPro"/>
</dbReference>
<dbReference type="PANTHER" id="PTHR44329">
    <property type="entry name" value="SERINE/THREONINE-PROTEIN KINASE TNNI3K-RELATED"/>
    <property type="match status" value="1"/>
</dbReference>
<dbReference type="AlphaFoldDB" id="A0A165CHB6"/>
<evidence type="ECO:0000313" key="4">
    <source>
        <dbReference type="Proteomes" id="UP000076842"/>
    </source>
</evidence>
<feature type="region of interest" description="Disordered" evidence="1">
    <location>
        <begin position="251"/>
        <end position="284"/>
    </location>
</feature>
<dbReference type="InterPro" id="IPR001245">
    <property type="entry name" value="Ser-Thr/Tyr_kinase_cat_dom"/>
</dbReference>
<keyword evidence="3" id="KW-0808">Transferase</keyword>
<dbReference type="Pfam" id="PF07714">
    <property type="entry name" value="PK_Tyr_Ser-Thr"/>
    <property type="match status" value="3"/>
</dbReference>
<dbReference type="PANTHER" id="PTHR44329:SF246">
    <property type="entry name" value="SERINE_THREONINE-PROTEIN KINASE TNNI3K"/>
    <property type="match status" value="1"/>
</dbReference>
<accession>A0A165CHB6</accession>
<dbReference type="InParanoid" id="A0A165CHB6"/>
<dbReference type="InterPro" id="IPR008271">
    <property type="entry name" value="Ser/Thr_kinase_AS"/>
</dbReference>
<keyword evidence="4" id="KW-1185">Reference proteome</keyword>
<feature type="domain" description="Protein kinase" evidence="2">
    <location>
        <begin position="1"/>
        <end position="238"/>
    </location>
</feature>
<evidence type="ECO:0000259" key="2">
    <source>
        <dbReference type="PROSITE" id="PS50011"/>
    </source>
</evidence>
<dbReference type="GO" id="GO:0004674">
    <property type="term" value="F:protein serine/threonine kinase activity"/>
    <property type="evidence" value="ECO:0007669"/>
    <property type="project" value="TreeGrafter"/>
</dbReference>
<keyword evidence="3" id="KW-0418">Kinase</keyword>
<evidence type="ECO:0000256" key="1">
    <source>
        <dbReference type="SAM" id="MobiDB-lite"/>
    </source>
</evidence>
<proteinExistence type="predicted"/>
<dbReference type="PROSITE" id="PS50011">
    <property type="entry name" value="PROTEIN_KINASE_DOM"/>
    <property type="match status" value="3"/>
</dbReference>
<feature type="compositionally biased region" description="Basic and acidic residues" evidence="1">
    <location>
        <begin position="251"/>
        <end position="270"/>
    </location>
</feature>
<name>A0A165CHB6_9BASI</name>
<dbReference type="Proteomes" id="UP000076842">
    <property type="component" value="Unassembled WGS sequence"/>
</dbReference>
<dbReference type="InterPro" id="IPR051681">
    <property type="entry name" value="Ser/Thr_Kinases-Pseudokinases"/>
</dbReference>
<dbReference type="SMART" id="SM00220">
    <property type="entry name" value="S_TKc"/>
    <property type="match status" value="3"/>
</dbReference>
<dbReference type="OrthoDB" id="4062651at2759"/>
<dbReference type="EMBL" id="KV424144">
    <property type="protein sequence ID" value="KZT50794.1"/>
    <property type="molecule type" value="Genomic_DNA"/>
</dbReference>
<protein>
    <submittedName>
        <fullName evidence="3">Kinase-like protein</fullName>
    </submittedName>
</protein>
<organism evidence="3 4">
    <name type="scientific">Calocera cornea HHB12733</name>
    <dbReference type="NCBI Taxonomy" id="1353952"/>
    <lineage>
        <taxon>Eukaryota</taxon>
        <taxon>Fungi</taxon>
        <taxon>Dikarya</taxon>
        <taxon>Basidiomycota</taxon>
        <taxon>Agaricomycotina</taxon>
        <taxon>Dacrymycetes</taxon>
        <taxon>Dacrymycetales</taxon>
        <taxon>Dacrymycetaceae</taxon>
        <taxon>Calocera</taxon>
    </lineage>
</organism>
<dbReference type="InterPro" id="IPR008266">
    <property type="entry name" value="Tyr_kinase_AS"/>
</dbReference>
<reference evidence="3 4" key="1">
    <citation type="journal article" date="2016" name="Mol. Biol. Evol.">
        <title>Comparative Genomics of Early-Diverging Mushroom-Forming Fungi Provides Insights into the Origins of Lignocellulose Decay Capabilities.</title>
        <authorList>
            <person name="Nagy L.G."/>
            <person name="Riley R."/>
            <person name="Tritt A."/>
            <person name="Adam C."/>
            <person name="Daum C."/>
            <person name="Floudas D."/>
            <person name="Sun H."/>
            <person name="Yadav J.S."/>
            <person name="Pangilinan J."/>
            <person name="Larsson K.H."/>
            <person name="Matsuura K."/>
            <person name="Barry K."/>
            <person name="Labutti K."/>
            <person name="Kuo R."/>
            <person name="Ohm R.A."/>
            <person name="Bhattacharya S.S."/>
            <person name="Shirouzu T."/>
            <person name="Yoshinaga Y."/>
            <person name="Martin F.M."/>
            <person name="Grigoriev I.V."/>
            <person name="Hibbett D.S."/>
        </authorList>
    </citation>
    <scope>NUCLEOTIDE SEQUENCE [LARGE SCALE GENOMIC DNA]</scope>
    <source>
        <strain evidence="3 4">HHB12733</strain>
    </source>
</reference>
<feature type="domain" description="Protein kinase" evidence="2">
    <location>
        <begin position="639"/>
        <end position="911"/>
    </location>
</feature>
<evidence type="ECO:0000313" key="3">
    <source>
        <dbReference type="EMBL" id="KZT50794.1"/>
    </source>
</evidence>